<keyword evidence="3" id="KW-0813">Transport</keyword>
<dbReference type="Pfam" id="PF17177">
    <property type="entry name" value="PPR_long"/>
    <property type="match status" value="1"/>
</dbReference>
<evidence type="ECO:0000256" key="10">
    <source>
        <dbReference type="ARBA" id="ARBA00023163"/>
    </source>
</evidence>
<dbReference type="PROSITE" id="PS51375">
    <property type="entry name" value="PPR"/>
    <property type="match status" value="3"/>
</dbReference>
<evidence type="ECO:0000256" key="5">
    <source>
        <dbReference type="ARBA" id="ARBA00022884"/>
    </source>
</evidence>
<accession>A0A8C4LCK4</accession>
<reference evidence="16" key="1">
    <citation type="submission" date="2023-03" db="UniProtKB">
        <authorList>
            <consortium name="Ensembl"/>
        </authorList>
    </citation>
    <scope>IDENTIFICATION</scope>
</reference>
<dbReference type="Pfam" id="PF13812">
    <property type="entry name" value="PPR_3"/>
    <property type="match status" value="1"/>
</dbReference>
<evidence type="ECO:0000256" key="14">
    <source>
        <dbReference type="PROSITE-ProRule" id="PRU00708"/>
    </source>
</evidence>
<feature type="domain" description="PROP1-like PPR" evidence="15">
    <location>
        <begin position="180"/>
        <end position="288"/>
    </location>
</feature>
<evidence type="ECO:0000256" key="6">
    <source>
        <dbReference type="ARBA" id="ARBA00022946"/>
    </source>
</evidence>
<evidence type="ECO:0000256" key="13">
    <source>
        <dbReference type="ARBA" id="ARBA00082906"/>
    </source>
</evidence>
<evidence type="ECO:0000256" key="9">
    <source>
        <dbReference type="ARBA" id="ARBA00023128"/>
    </source>
</evidence>
<evidence type="ECO:0000256" key="3">
    <source>
        <dbReference type="ARBA" id="ARBA00022448"/>
    </source>
</evidence>
<keyword evidence="11" id="KW-0539">Nucleus</keyword>
<protein>
    <recommendedName>
        <fullName evidence="12">Leucine-rich PPR motif-containing protein, mitochondrial</fullName>
    </recommendedName>
    <alternativeName>
        <fullName evidence="13">130 kDa leucine-rich protein</fullName>
    </alternativeName>
</protein>
<dbReference type="Pfam" id="PF01535">
    <property type="entry name" value="PPR"/>
    <property type="match status" value="3"/>
</dbReference>
<keyword evidence="9" id="KW-0496">Mitochondrion</keyword>
<evidence type="ECO:0000256" key="11">
    <source>
        <dbReference type="ARBA" id="ARBA00023242"/>
    </source>
</evidence>
<evidence type="ECO:0000313" key="16">
    <source>
        <dbReference type="Ensembl" id="ENSEASP00005006718.1"/>
    </source>
</evidence>
<feature type="repeat" description="PPR" evidence="14">
    <location>
        <begin position="669"/>
        <end position="703"/>
    </location>
</feature>
<keyword evidence="7" id="KW-0805">Transcription regulation</keyword>
<keyword evidence="6" id="KW-0809">Transit peptide</keyword>
<feature type="repeat" description="PPR" evidence="14">
    <location>
        <begin position="190"/>
        <end position="224"/>
    </location>
</feature>
<proteinExistence type="predicted"/>
<evidence type="ECO:0000256" key="2">
    <source>
        <dbReference type="ARBA" id="ARBA00004173"/>
    </source>
</evidence>
<dbReference type="Gene3D" id="1.25.40.10">
    <property type="entry name" value="Tetratricopeptide repeat domain"/>
    <property type="match status" value="3"/>
</dbReference>
<dbReference type="Ensembl" id="ENSEAST00005007344.1">
    <property type="protein sequence ID" value="ENSEASP00005006718.1"/>
    <property type="gene ID" value="ENSEASG00005003715.1"/>
</dbReference>
<dbReference type="InterPro" id="IPR011990">
    <property type="entry name" value="TPR-like_helical_dom_sf"/>
</dbReference>
<evidence type="ECO:0000256" key="7">
    <source>
        <dbReference type="ARBA" id="ARBA00023015"/>
    </source>
</evidence>
<dbReference type="InterPro" id="IPR033490">
    <property type="entry name" value="LRP130"/>
</dbReference>
<keyword evidence="5" id="KW-0694">RNA-binding</keyword>
<evidence type="ECO:0000259" key="15">
    <source>
        <dbReference type="Pfam" id="PF17177"/>
    </source>
</evidence>
<dbReference type="GO" id="GO:0003677">
    <property type="term" value="F:DNA binding"/>
    <property type="evidence" value="ECO:0007669"/>
    <property type="project" value="UniProtKB-KW"/>
</dbReference>
<dbReference type="GO" id="GO:0005739">
    <property type="term" value="C:mitochondrion"/>
    <property type="evidence" value="ECO:0007669"/>
    <property type="project" value="UniProtKB-SubCell"/>
</dbReference>
<comment type="subcellular location">
    <subcellularLocation>
        <location evidence="2">Mitochondrion</location>
    </subcellularLocation>
    <subcellularLocation>
        <location evidence="1">Nucleus</location>
    </subcellularLocation>
</comment>
<dbReference type="PANTHER" id="PTHR46669">
    <property type="entry name" value="LEUCINE-RICH PPR MOTIF-CONTAINING PROTEIN, MITOCHONDRIAL"/>
    <property type="match status" value="1"/>
</dbReference>
<evidence type="ECO:0000256" key="4">
    <source>
        <dbReference type="ARBA" id="ARBA00022737"/>
    </source>
</evidence>
<dbReference type="PANTHER" id="PTHR46669:SF1">
    <property type="entry name" value="LEUCINE-RICH PPR MOTIF-CONTAINING PROTEIN, MITOCHONDRIAL"/>
    <property type="match status" value="1"/>
</dbReference>
<name>A0A8C4LCK4_EQUAS</name>
<gene>
    <name evidence="16" type="primary">LRPPRC</name>
</gene>
<keyword evidence="8" id="KW-0238">DNA-binding</keyword>
<dbReference type="GO" id="GO:0005634">
    <property type="term" value="C:nucleus"/>
    <property type="evidence" value="ECO:0007669"/>
    <property type="project" value="UniProtKB-SubCell"/>
</dbReference>
<keyword evidence="10" id="KW-0804">Transcription</keyword>
<keyword evidence="4" id="KW-0677">Repeat</keyword>
<feature type="repeat" description="PPR" evidence="14">
    <location>
        <begin position="155"/>
        <end position="189"/>
    </location>
</feature>
<dbReference type="InterPro" id="IPR033443">
    <property type="entry name" value="PROP1-like_PPR_dom"/>
</dbReference>
<evidence type="ECO:0000256" key="1">
    <source>
        <dbReference type="ARBA" id="ARBA00004123"/>
    </source>
</evidence>
<dbReference type="GO" id="GO:0003730">
    <property type="term" value="F:mRNA 3'-UTR binding"/>
    <property type="evidence" value="ECO:0007669"/>
    <property type="project" value="TreeGrafter"/>
</dbReference>
<evidence type="ECO:0000256" key="8">
    <source>
        <dbReference type="ARBA" id="ARBA00023125"/>
    </source>
</evidence>
<sequence>LVSVSASVGLLSQARLYAIAAEKKNYLQEEPTSSHRRNASQFDWALMRLDNSVRRTGRIPKTLLQKVFDNTCHSGSPGGNQALLLLRSCGSLLPELKLSERTEFAHRIWDKLQKLGTVYDVSHYNALLKVYLQNEYKFSPTDFLAKMEEANIQPNRVTYQRLIAAYCNVGDIEGASKILGFMKTKDLPVTEAVFSALVTGHARAGDMENAENILTVMKEAGIEPGPDTYLALLNAYAEKGDIDHVKQTLEKVEKSDLYLMDRDLFQIIFSFSKAGYPQYVSEILEKITYERRYIPDAMNLILLLVTEKSEDTALQILLACPISREDGLNDFGSFFLRHCVTMDTPVEKLKDYCKKLKDAQMHTSALQFTLQCALLANKPDLAKALMSALKEEGFPVRTHYFWPLLVGYQKEKNVQGSILPFTDLSWFRDSVLRIDLNHSKVLVESNTLPFSFTSLRGSLILDCICSCLLLLLQCVHFLSYQITELLYKDGRYCQEPLGPTEAVGYFLYNLIDSMSDSEVQAKEEHLRQYFHQLKEMNVKIPENIYRGIRNLLDNYHVPELIKDVNILVEREKIDSRKTMQLTISDLESTLEKLKAENQPVGDVLKQLILMLCSEENMQKALELKAKYESDMAVGGYAALINLCCRHDNAEDALNLKQEFDRLDSSAVLDTNKYVGLVKVLGKHGKLQDAINILKEMKEKDVLIKDATVLSFFHILNGAALRGETETVQQLHEAIVTLGLAKPSTTISSPLVTLYLEKDDLPTALEVAIDCHKKYKILPRIHDVLCKLIEKGETDLIQKAMDFVSQEQGEMTMLYDLFFAFLQTGNYKEAKKIIETPGIRARPTRLQWFCDRCISSNQVETLEKLVELTQKLFECDRDQLYYNLLKIYKINGDWQRADAVWNKMQEENIIPRGKTLRLLAEILRNSNQEVPFEVPELWDEDEKHSLDSSPLPEESNLQKDLLNACQWKKNKDAYNIFLKAQNRNVVFNGETYNSLIKLLLTKDNFTQAMQVKDFAETHIKGFTLNDAASSLLIITQVRRDYLKEALTTLKTALDLEQIPSRIAVTRLIQACALKGDLESIQAIQKMVNGLEDSIGLSNMVFINNIALAQIKNNNIDVAIENIENMLTSGNQTMEPQYFGLAYLFRKVIEEQLEPAVEKISIMAERLANQFAVYKPVTDLFLQLVDSGKVDDARALLQVMTHHTWSSALKSLLELIPELTEKEEAYTSIMKSYVLDNDVVSAKALYENLTAKNMKLNDLFLKRYAVFLKNAGESVPFTEPPESFEFYAKQLKESRENPL</sequence>
<dbReference type="NCBIfam" id="TIGR00756">
    <property type="entry name" value="PPR"/>
    <property type="match status" value="1"/>
</dbReference>
<organism evidence="16">
    <name type="scientific">Equus asinus asinus</name>
    <dbReference type="NCBI Taxonomy" id="83772"/>
    <lineage>
        <taxon>Eukaryota</taxon>
        <taxon>Metazoa</taxon>
        <taxon>Chordata</taxon>
        <taxon>Craniata</taxon>
        <taxon>Vertebrata</taxon>
        <taxon>Euteleostomi</taxon>
        <taxon>Mammalia</taxon>
        <taxon>Eutheria</taxon>
        <taxon>Laurasiatheria</taxon>
        <taxon>Perissodactyla</taxon>
        <taxon>Equidae</taxon>
        <taxon>Equus</taxon>
    </lineage>
</organism>
<dbReference type="GO" id="GO:0070129">
    <property type="term" value="P:regulation of mitochondrial translation"/>
    <property type="evidence" value="ECO:0007669"/>
    <property type="project" value="TreeGrafter"/>
</dbReference>
<dbReference type="FunFam" id="1.25.40.10:FF:000428">
    <property type="entry name" value="Leucine-rich PPR motif-containing protein, mitochondrial"/>
    <property type="match status" value="1"/>
</dbReference>
<dbReference type="InterPro" id="IPR002885">
    <property type="entry name" value="PPR_rpt"/>
</dbReference>
<evidence type="ECO:0000256" key="12">
    <source>
        <dbReference type="ARBA" id="ARBA00069602"/>
    </source>
</evidence>